<dbReference type="Proteomes" id="UP001566331">
    <property type="component" value="Unassembled WGS sequence"/>
</dbReference>
<evidence type="ECO:0000313" key="1">
    <source>
        <dbReference type="EMBL" id="MEZ0475441.1"/>
    </source>
</evidence>
<reference evidence="1 2" key="1">
    <citation type="submission" date="2024-07" db="EMBL/GenBank/DDBJ databases">
        <title>Luteimonas salilacus sp. nov., isolated from the shore soil of Salt Lake in Tibet of China.</title>
        <authorList>
            <person name="Zhang X."/>
            <person name="Li A."/>
        </authorList>
    </citation>
    <scope>NUCLEOTIDE SEQUENCE [LARGE SCALE GENOMIC DNA]</scope>
    <source>
        <strain evidence="1 2">B3-2-R+30</strain>
    </source>
</reference>
<keyword evidence="2" id="KW-1185">Reference proteome</keyword>
<sequence>MRAIPAWFEGGGETRPRLILGFAGIAHKTGDNPTLPQRGIRQRTGSGKTRRLFALSVLALWPAQGNAP</sequence>
<name>A0ABV4HRQ9_9GAMM</name>
<comment type="caution">
    <text evidence="1">The sequence shown here is derived from an EMBL/GenBank/DDBJ whole genome shotgun (WGS) entry which is preliminary data.</text>
</comment>
<gene>
    <name evidence="1" type="ORF">AB6713_12585</name>
</gene>
<dbReference type="EMBL" id="JBFWIC010000016">
    <property type="protein sequence ID" value="MEZ0475441.1"/>
    <property type="molecule type" value="Genomic_DNA"/>
</dbReference>
<organism evidence="1 2">
    <name type="scientific">Luteimonas salinilitoris</name>
    <dbReference type="NCBI Taxonomy" id="3237697"/>
    <lineage>
        <taxon>Bacteria</taxon>
        <taxon>Pseudomonadati</taxon>
        <taxon>Pseudomonadota</taxon>
        <taxon>Gammaproteobacteria</taxon>
        <taxon>Lysobacterales</taxon>
        <taxon>Lysobacteraceae</taxon>
        <taxon>Luteimonas</taxon>
    </lineage>
</organism>
<dbReference type="RefSeq" id="WP_370565182.1">
    <property type="nucleotide sequence ID" value="NZ_JBFWIB010000013.1"/>
</dbReference>
<protein>
    <recommendedName>
        <fullName evidence="3">Transposase</fullName>
    </recommendedName>
</protein>
<evidence type="ECO:0008006" key="3">
    <source>
        <dbReference type="Google" id="ProtNLM"/>
    </source>
</evidence>
<proteinExistence type="predicted"/>
<accession>A0ABV4HRQ9</accession>
<evidence type="ECO:0000313" key="2">
    <source>
        <dbReference type="Proteomes" id="UP001566331"/>
    </source>
</evidence>